<dbReference type="PANTHER" id="PTHR45339:SF5">
    <property type="entry name" value="HISTIDINE KINASE"/>
    <property type="match status" value="1"/>
</dbReference>
<dbReference type="CDD" id="cd00082">
    <property type="entry name" value="HisKA"/>
    <property type="match status" value="1"/>
</dbReference>
<feature type="modified residue" description="4-aspartylphosphate" evidence="13">
    <location>
        <position position="491"/>
    </location>
</feature>
<evidence type="ECO:0000256" key="5">
    <source>
        <dbReference type="ARBA" id="ARBA00022679"/>
    </source>
</evidence>
<name>A0A3G8M5V0_9HYPH</name>
<dbReference type="PROSITE" id="PS50109">
    <property type="entry name" value="HIS_KIN"/>
    <property type="match status" value="1"/>
</dbReference>
<dbReference type="SUPFAM" id="SSF52172">
    <property type="entry name" value="CheY-like"/>
    <property type="match status" value="2"/>
</dbReference>
<evidence type="ECO:0000259" key="16">
    <source>
        <dbReference type="PROSITE" id="PS50110"/>
    </source>
</evidence>
<evidence type="ECO:0000256" key="4">
    <source>
        <dbReference type="ARBA" id="ARBA00022553"/>
    </source>
</evidence>
<feature type="modified residue" description="4-aspartylphosphate" evidence="13">
    <location>
        <position position="353"/>
    </location>
</feature>
<dbReference type="InterPro" id="IPR003594">
    <property type="entry name" value="HATPase_dom"/>
</dbReference>
<comment type="subcellular location">
    <subcellularLocation>
        <location evidence="2">Membrane</location>
    </subcellularLocation>
</comment>
<organism evidence="17 18">
    <name type="scientific">Methylocystis rosea</name>
    <dbReference type="NCBI Taxonomy" id="173366"/>
    <lineage>
        <taxon>Bacteria</taxon>
        <taxon>Pseudomonadati</taxon>
        <taxon>Pseudomonadota</taxon>
        <taxon>Alphaproteobacteria</taxon>
        <taxon>Hyphomicrobiales</taxon>
        <taxon>Methylocystaceae</taxon>
        <taxon>Methylocystis</taxon>
    </lineage>
</organism>
<keyword evidence="6 14" id="KW-0812">Transmembrane</keyword>
<dbReference type="SMART" id="SM00387">
    <property type="entry name" value="HATPase_c"/>
    <property type="match status" value="1"/>
</dbReference>
<evidence type="ECO:0000256" key="12">
    <source>
        <dbReference type="ARBA" id="ARBA00023136"/>
    </source>
</evidence>
<keyword evidence="8" id="KW-0418">Kinase</keyword>
<evidence type="ECO:0000256" key="14">
    <source>
        <dbReference type="SAM" id="Phobius"/>
    </source>
</evidence>
<dbReference type="SMART" id="SM00388">
    <property type="entry name" value="HisKA"/>
    <property type="match status" value="1"/>
</dbReference>
<comment type="catalytic activity">
    <reaction evidence="1">
        <text>ATP + protein L-histidine = ADP + protein N-phospho-L-histidine.</text>
        <dbReference type="EC" id="2.7.13.3"/>
    </reaction>
</comment>
<feature type="domain" description="Response regulatory" evidence="16">
    <location>
        <begin position="302"/>
        <end position="417"/>
    </location>
</feature>
<accession>A0A3G8M5V0</accession>
<dbReference type="EC" id="2.7.13.3" evidence="3"/>
<dbReference type="KEGG" id="mros:EHO51_11020"/>
<evidence type="ECO:0000256" key="6">
    <source>
        <dbReference type="ARBA" id="ARBA00022692"/>
    </source>
</evidence>
<dbReference type="RefSeq" id="WP_124738938.1">
    <property type="nucleotide sequence ID" value="NZ_CP034086.1"/>
</dbReference>
<dbReference type="Pfam" id="PF02518">
    <property type="entry name" value="HATPase_c"/>
    <property type="match status" value="1"/>
</dbReference>
<dbReference type="Gene3D" id="3.30.565.10">
    <property type="entry name" value="Histidine kinase-like ATPase, C-terminal domain"/>
    <property type="match status" value="1"/>
</dbReference>
<dbReference type="Proteomes" id="UP000273982">
    <property type="component" value="Chromosome"/>
</dbReference>
<dbReference type="Gene3D" id="1.10.287.130">
    <property type="match status" value="1"/>
</dbReference>
<evidence type="ECO:0000313" key="18">
    <source>
        <dbReference type="Proteomes" id="UP000273982"/>
    </source>
</evidence>
<evidence type="ECO:0000256" key="9">
    <source>
        <dbReference type="ARBA" id="ARBA00022840"/>
    </source>
</evidence>
<keyword evidence="4 13" id="KW-0597">Phosphoprotein</keyword>
<evidence type="ECO:0000256" key="8">
    <source>
        <dbReference type="ARBA" id="ARBA00022777"/>
    </source>
</evidence>
<evidence type="ECO:0000256" key="3">
    <source>
        <dbReference type="ARBA" id="ARBA00012438"/>
    </source>
</evidence>
<sequence length="571" mass="60785">MSLNHIVILVVAQLVILLLAASIYIALRGRGRENVEAELESLRDEIWELRAAAAARDRAEAASLAKSRFLAAVSHEFRTPLNGVMGLAQLLAMTKLTAEQASYVEAIGDSSRSLSQLIDDILDFSKIEAGKFELRHEAFALAPFVESLVELLAPRAMAKGLELASVISPDTPSEIVGDPARLRQVLVNLIGNAVKFTERGGVGVRVARDGARLRFEVSDSGPGVPEAAREAIFEEFEQADPSDNHPQAGAGLGLAISRRLVARMGGALALVKSSDQGAVFAFTLPAPPISEEPAPAPLSGLKALIVAQSIFEAPYLAQCLRFAGAEAEIVAAEDAPSALHSAREKPFDAIIVDCALGPHMTSQLAKTARAAQARKLFLLFSPIERRAFGEDALCDFDGWLVKPVRIASLIARLSQERAKAPAPEQGAPTQALAGVNALVAEDNDINALILMRHLAKLGARVTRAESGALALARAREAIEGVGEPYDVIVMDLFMPDFDGCEASLRIREAEARAGAPRTPILVLTASAREEDERAARAAGVDAFLTKPVEFTSLAATIEELRLAARRSSASS</sequence>
<dbReference type="InterPro" id="IPR011006">
    <property type="entry name" value="CheY-like_superfamily"/>
</dbReference>
<dbReference type="SUPFAM" id="SSF55874">
    <property type="entry name" value="ATPase domain of HSP90 chaperone/DNA topoisomerase II/histidine kinase"/>
    <property type="match status" value="1"/>
</dbReference>
<dbReference type="SMART" id="SM00448">
    <property type="entry name" value="REC"/>
    <property type="match status" value="1"/>
</dbReference>
<evidence type="ECO:0000313" key="17">
    <source>
        <dbReference type="EMBL" id="AZG77226.1"/>
    </source>
</evidence>
<reference evidence="17 18" key="1">
    <citation type="submission" date="2018-11" db="EMBL/GenBank/DDBJ databases">
        <title>Genome squencing of methanotrophic bacteria isolated from alkaline groundwater in Korea.</title>
        <authorList>
            <person name="Nguyen L.N."/>
        </authorList>
    </citation>
    <scope>NUCLEOTIDE SEQUENCE [LARGE SCALE GENOMIC DNA]</scope>
    <source>
        <strain evidence="17 18">GW6</strain>
    </source>
</reference>
<dbReference type="PROSITE" id="PS50110">
    <property type="entry name" value="RESPONSE_REGULATORY"/>
    <property type="match status" value="2"/>
</dbReference>
<dbReference type="GO" id="GO:0016020">
    <property type="term" value="C:membrane"/>
    <property type="evidence" value="ECO:0007669"/>
    <property type="project" value="UniProtKB-SubCell"/>
</dbReference>
<evidence type="ECO:0000256" key="7">
    <source>
        <dbReference type="ARBA" id="ARBA00022741"/>
    </source>
</evidence>
<dbReference type="InterPro" id="IPR005467">
    <property type="entry name" value="His_kinase_dom"/>
</dbReference>
<dbReference type="GO" id="GO:0000155">
    <property type="term" value="F:phosphorelay sensor kinase activity"/>
    <property type="evidence" value="ECO:0007669"/>
    <property type="project" value="InterPro"/>
</dbReference>
<keyword evidence="12 14" id="KW-0472">Membrane</keyword>
<keyword evidence="9" id="KW-0067">ATP-binding</keyword>
<dbReference type="FunFam" id="3.30.565.10:FF:000010">
    <property type="entry name" value="Sensor histidine kinase RcsC"/>
    <property type="match status" value="1"/>
</dbReference>
<feature type="transmembrane region" description="Helical" evidence="14">
    <location>
        <begin position="6"/>
        <end position="27"/>
    </location>
</feature>
<dbReference type="Pfam" id="PF00072">
    <property type="entry name" value="Response_reg"/>
    <property type="match status" value="1"/>
</dbReference>
<evidence type="ECO:0000256" key="13">
    <source>
        <dbReference type="PROSITE-ProRule" id="PRU00169"/>
    </source>
</evidence>
<dbReference type="SUPFAM" id="SSF47384">
    <property type="entry name" value="Homodimeric domain of signal transducing histidine kinase"/>
    <property type="match status" value="1"/>
</dbReference>
<dbReference type="PANTHER" id="PTHR45339">
    <property type="entry name" value="HYBRID SIGNAL TRANSDUCTION HISTIDINE KINASE J"/>
    <property type="match status" value="1"/>
</dbReference>
<feature type="domain" description="Histidine kinase" evidence="15">
    <location>
        <begin position="72"/>
        <end position="288"/>
    </location>
</feature>
<evidence type="ECO:0000256" key="11">
    <source>
        <dbReference type="ARBA" id="ARBA00023012"/>
    </source>
</evidence>
<dbReference type="Gene3D" id="3.40.50.2300">
    <property type="match status" value="2"/>
</dbReference>
<dbReference type="InterPro" id="IPR004358">
    <property type="entry name" value="Sig_transdc_His_kin-like_C"/>
</dbReference>
<proteinExistence type="predicted"/>
<evidence type="ECO:0000256" key="2">
    <source>
        <dbReference type="ARBA" id="ARBA00004370"/>
    </source>
</evidence>
<dbReference type="GO" id="GO:0005524">
    <property type="term" value="F:ATP binding"/>
    <property type="evidence" value="ECO:0007669"/>
    <property type="project" value="UniProtKB-KW"/>
</dbReference>
<keyword evidence="11" id="KW-0902">Two-component regulatory system</keyword>
<dbReference type="InterPro" id="IPR036097">
    <property type="entry name" value="HisK_dim/P_sf"/>
</dbReference>
<keyword evidence="5" id="KW-0808">Transferase</keyword>
<protein>
    <recommendedName>
        <fullName evidence="3">histidine kinase</fullName>
        <ecNumber evidence="3">2.7.13.3</ecNumber>
    </recommendedName>
</protein>
<keyword evidence="7" id="KW-0547">Nucleotide-binding</keyword>
<evidence type="ECO:0000259" key="15">
    <source>
        <dbReference type="PROSITE" id="PS50109"/>
    </source>
</evidence>
<dbReference type="InterPro" id="IPR003661">
    <property type="entry name" value="HisK_dim/P_dom"/>
</dbReference>
<keyword evidence="10 14" id="KW-1133">Transmembrane helix</keyword>
<gene>
    <name evidence="17" type="ORF">EHO51_11020</name>
</gene>
<dbReference type="InterPro" id="IPR036890">
    <property type="entry name" value="HATPase_C_sf"/>
</dbReference>
<dbReference type="Pfam" id="PF00512">
    <property type="entry name" value="HisKA"/>
    <property type="match status" value="1"/>
</dbReference>
<evidence type="ECO:0000256" key="1">
    <source>
        <dbReference type="ARBA" id="ARBA00000085"/>
    </source>
</evidence>
<dbReference type="CDD" id="cd17546">
    <property type="entry name" value="REC_hyHK_CKI1_RcsC-like"/>
    <property type="match status" value="1"/>
</dbReference>
<dbReference type="AlphaFoldDB" id="A0A3G8M5V0"/>
<evidence type="ECO:0000256" key="10">
    <source>
        <dbReference type="ARBA" id="ARBA00022989"/>
    </source>
</evidence>
<dbReference type="PRINTS" id="PR00344">
    <property type="entry name" value="BCTRLSENSOR"/>
</dbReference>
<dbReference type="InterPro" id="IPR001789">
    <property type="entry name" value="Sig_transdc_resp-reg_receiver"/>
</dbReference>
<dbReference type="EMBL" id="CP034086">
    <property type="protein sequence ID" value="AZG77226.1"/>
    <property type="molecule type" value="Genomic_DNA"/>
</dbReference>
<dbReference type="CDD" id="cd16922">
    <property type="entry name" value="HATPase_EvgS-ArcB-TorS-like"/>
    <property type="match status" value="1"/>
</dbReference>
<dbReference type="FunFam" id="1.10.287.130:FF:000004">
    <property type="entry name" value="Ethylene receptor 1"/>
    <property type="match status" value="1"/>
</dbReference>
<feature type="domain" description="Response regulatory" evidence="16">
    <location>
        <begin position="436"/>
        <end position="561"/>
    </location>
</feature>